<reference evidence="6" key="1">
    <citation type="submission" date="2019-04" db="EMBL/GenBank/DDBJ databases">
        <title>Sequencing of skin fungus with MAO and IRED activity.</title>
        <authorList>
            <person name="Marsaioli A.J."/>
            <person name="Bonatto J.M.C."/>
            <person name="Reis Junior O."/>
        </authorList>
    </citation>
    <scope>NUCLEOTIDE SEQUENCE</scope>
    <source>
        <strain evidence="6">30M1</strain>
    </source>
</reference>
<evidence type="ECO:0000256" key="1">
    <source>
        <dbReference type="ARBA" id="ARBA00013201"/>
    </source>
</evidence>
<keyword evidence="5" id="KW-1133">Transmembrane helix</keyword>
<evidence type="ECO:0000256" key="5">
    <source>
        <dbReference type="SAM" id="Phobius"/>
    </source>
</evidence>
<gene>
    <name evidence="6" type="ORF">E8E13_003392</name>
</gene>
<keyword evidence="3" id="KW-0442">Lipid degradation</keyword>
<feature type="transmembrane region" description="Helical" evidence="5">
    <location>
        <begin position="21"/>
        <end position="45"/>
    </location>
</feature>
<dbReference type="InterPro" id="IPR029058">
    <property type="entry name" value="AB_hydrolase_fold"/>
</dbReference>
<dbReference type="Proteomes" id="UP000801428">
    <property type="component" value="Unassembled WGS sequence"/>
</dbReference>
<dbReference type="PANTHER" id="PTHR10272:SF14">
    <property type="entry name" value="PAF ACETYLHYDROLASE FAMILY PROTEIN"/>
    <property type="match status" value="1"/>
</dbReference>
<name>A0A9P4W4C3_CURKU</name>
<keyword evidence="4" id="KW-0443">Lipid metabolism</keyword>
<evidence type="ECO:0000256" key="4">
    <source>
        <dbReference type="ARBA" id="ARBA00023098"/>
    </source>
</evidence>
<keyword evidence="5" id="KW-0812">Transmembrane</keyword>
<organism evidence="6 7">
    <name type="scientific">Curvularia kusanoi</name>
    <name type="common">Cochliobolus kusanoi</name>
    <dbReference type="NCBI Taxonomy" id="90978"/>
    <lineage>
        <taxon>Eukaryota</taxon>
        <taxon>Fungi</taxon>
        <taxon>Dikarya</taxon>
        <taxon>Ascomycota</taxon>
        <taxon>Pezizomycotina</taxon>
        <taxon>Dothideomycetes</taxon>
        <taxon>Pleosporomycetidae</taxon>
        <taxon>Pleosporales</taxon>
        <taxon>Pleosporineae</taxon>
        <taxon>Pleosporaceae</taxon>
        <taxon>Curvularia</taxon>
    </lineage>
</organism>
<comment type="caution">
    <text evidence="6">The sequence shown here is derived from an EMBL/GenBank/DDBJ whole genome shotgun (WGS) entry which is preliminary data.</text>
</comment>
<keyword evidence="7" id="KW-1185">Reference proteome</keyword>
<dbReference type="SUPFAM" id="SSF53474">
    <property type="entry name" value="alpha/beta-Hydrolases"/>
    <property type="match status" value="1"/>
</dbReference>
<evidence type="ECO:0000256" key="2">
    <source>
        <dbReference type="ARBA" id="ARBA00022801"/>
    </source>
</evidence>
<dbReference type="GO" id="GO:0016042">
    <property type="term" value="P:lipid catabolic process"/>
    <property type="evidence" value="ECO:0007669"/>
    <property type="project" value="UniProtKB-KW"/>
</dbReference>
<dbReference type="EMBL" id="SWKU01000034">
    <property type="protein sequence ID" value="KAF2995252.1"/>
    <property type="molecule type" value="Genomic_DNA"/>
</dbReference>
<dbReference type="OrthoDB" id="2363873at2759"/>
<dbReference type="GO" id="GO:0003847">
    <property type="term" value="F:1-alkyl-2-acetylglycerophosphocholine esterase activity"/>
    <property type="evidence" value="ECO:0007669"/>
    <property type="project" value="UniProtKB-EC"/>
</dbReference>
<accession>A0A9P4W4C3</accession>
<evidence type="ECO:0000313" key="7">
    <source>
        <dbReference type="Proteomes" id="UP000801428"/>
    </source>
</evidence>
<dbReference type="Gene3D" id="3.40.50.1820">
    <property type="entry name" value="alpha/beta hydrolase"/>
    <property type="match status" value="1"/>
</dbReference>
<proteinExistence type="predicted"/>
<sequence>MTSRKCFASTTSDIGVHRADRIGYCVVMVFLGGIFAACMAVISIFEPIHAVYIPAPSDAHPYKVAIAEFPLTVSPRRDLEMSLFMPVANANCITQCDKIYMPDEVAKASDAQFFRNASSSVFTKMKHKECCKSDKAIDASKLPLVFMEPQVGISRFLYSMLARYMSANGMAVAVIDHNTGGSRDLDPFSELQEWDESVTKEIDTRRDDIDFVLEKLNDISFLRRQFRSLSFNGSLDTGSFSIVGHGIGGTTATSLGMEDGRVRFSINLSGSAPSTEEDKQATVYFFGRSEFTRDDDINWPETWKHLVGKATEWDFKDAGLFDYSDLPWIADLARKNENVTIQEVKGLRDSLGPWGFHVTACYLEAYLKSELTDARGDIEKCYHQFDQMQPYSGNQN</sequence>
<dbReference type="AlphaFoldDB" id="A0A9P4W4C3"/>
<dbReference type="EC" id="3.1.1.47" evidence="1"/>
<keyword evidence="5" id="KW-0472">Membrane</keyword>
<evidence type="ECO:0000256" key="3">
    <source>
        <dbReference type="ARBA" id="ARBA00022963"/>
    </source>
</evidence>
<keyword evidence="2" id="KW-0378">Hydrolase</keyword>
<dbReference type="PANTHER" id="PTHR10272">
    <property type="entry name" value="PLATELET-ACTIVATING FACTOR ACETYLHYDROLASE"/>
    <property type="match status" value="1"/>
</dbReference>
<evidence type="ECO:0000313" key="6">
    <source>
        <dbReference type="EMBL" id="KAF2995252.1"/>
    </source>
</evidence>
<protein>
    <recommendedName>
        <fullName evidence="1">1-alkyl-2-acetylglycerophosphocholine esterase</fullName>
        <ecNumber evidence="1">3.1.1.47</ecNumber>
    </recommendedName>
</protein>